<accession>B8IB59</accession>
<evidence type="ECO:0000313" key="1">
    <source>
        <dbReference type="EMBL" id="ACL55452.1"/>
    </source>
</evidence>
<protein>
    <submittedName>
        <fullName evidence="1">Uncharacterized protein</fullName>
    </submittedName>
</protein>
<name>B8IB59_METNO</name>
<keyword evidence="2" id="KW-1185">Reference proteome</keyword>
<dbReference type="Proteomes" id="UP000008207">
    <property type="component" value="Chromosome"/>
</dbReference>
<gene>
    <name evidence="1" type="ordered locus">Mnod_0410</name>
</gene>
<sequence>MASPIAERGGPAARLGARIVPILESGLHAVA</sequence>
<proteinExistence type="predicted"/>
<dbReference type="EMBL" id="CP001349">
    <property type="protein sequence ID" value="ACL55452.1"/>
    <property type="molecule type" value="Genomic_DNA"/>
</dbReference>
<dbReference type="AlphaFoldDB" id="B8IB59"/>
<evidence type="ECO:0000313" key="2">
    <source>
        <dbReference type="Proteomes" id="UP000008207"/>
    </source>
</evidence>
<dbReference type="HOGENOM" id="CLU_3397405_0_0_5"/>
<reference evidence="1 2" key="1">
    <citation type="submission" date="2009-01" db="EMBL/GenBank/DDBJ databases">
        <title>Complete sequence of chromosome of Methylobacterium nodulans ORS 2060.</title>
        <authorList>
            <consortium name="US DOE Joint Genome Institute"/>
            <person name="Lucas S."/>
            <person name="Copeland A."/>
            <person name="Lapidus A."/>
            <person name="Glavina del Rio T."/>
            <person name="Dalin E."/>
            <person name="Tice H."/>
            <person name="Bruce D."/>
            <person name="Goodwin L."/>
            <person name="Pitluck S."/>
            <person name="Sims D."/>
            <person name="Brettin T."/>
            <person name="Detter J.C."/>
            <person name="Han C."/>
            <person name="Larimer F."/>
            <person name="Land M."/>
            <person name="Hauser L."/>
            <person name="Kyrpides N."/>
            <person name="Ivanova N."/>
            <person name="Marx C.J."/>
            <person name="Richardson P."/>
        </authorList>
    </citation>
    <scope>NUCLEOTIDE SEQUENCE [LARGE SCALE GENOMIC DNA]</scope>
    <source>
        <strain evidence="2">LMG 21967 / CNCM I-2342 / ORS 2060</strain>
    </source>
</reference>
<organism evidence="1 2">
    <name type="scientific">Methylobacterium nodulans (strain LMG 21967 / CNCM I-2342 / ORS 2060)</name>
    <dbReference type="NCBI Taxonomy" id="460265"/>
    <lineage>
        <taxon>Bacteria</taxon>
        <taxon>Pseudomonadati</taxon>
        <taxon>Pseudomonadota</taxon>
        <taxon>Alphaproteobacteria</taxon>
        <taxon>Hyphomicrobiales</taxon>
        <taxon>Methylobacteriaceae</taxon>
        <taxon>Methylobacterium</taxon>
    </lineage>
</organism>
<dbReference type="KEGG" id="mno:Mnod_0410"/>